<feature type="transmembrane region" description="Helical" evidence="6">
    <location>
        <begin position="12"/>
        <end position="29"/>
    </location>
</feature>
<dbReference type="Proteomes" id="UP000614216">
    <property type="component" value="Unassembled WGS sequence"/>
</dbReference>
<feature type="coiled-coil region" evidence="5">
    <location>
        <begin position="67"/>
        <end position="94"/>
    </location>
</feature>
<keyword evidence="5" id="KW-0175">Coiled coil</keyword>
<dbReference type="Pfam" id="PF04085">
    <property type="entry name" value="MreC"/>
    <property type="match status" value="1"/>
</dbReference>
<dbReference type="PANTHER" id="PTHR34138:SF1">
    <property type="entry name" value="CELL SHAPE-DETERMINING PROTEIN MREC"/>
    <property type="match status" value="1"/>
</dbReference>
<reference evidence="8" key="1">
    <citation type="submission" date="2021-01" db="EMBL/GenBank/DDBJ databases">
        <title>Fulvivirga kasyanovii gen. nov., sp nov., a novel member of the phylum Bacteroidetes isolated from seawater in a mussel farm.</title>
        <authorList>
            <person name="Zhao L.-H."/>
            <person name="Wang Z.-J."/>
        </authorList>
    </citation>
    <scope>NUCLEOTIDE SEQUENCE</scope>
    <source>
        <strain evidence="8">29W222</strain>
    </source>
</reference>
<proteinExistence type="inferred from homology"/>
<comment type="caution">
    <text evidence="8">The sequence shown here is derived from an EMBL/GenBank/DDBJ whole genome shotgun (WGS) entry which is preliminary data.</text>
</comment>
<evidence type="ECO:0000313" key="9">
    <source>
        <dbReference type="Proteomes" id="UP000614216"/>
    </source>
</evidence>
<evidence type="ECO:0000313" key="8">
    <source>
        <dbReference type="EMBL" id="MBL6446546.1"/>
    </source>
</evidence>
<protein>
    <recommendedName>
        <fullName evidence="2">Cell shape-determining protein MreC</fullName>
    </recommendedName>
    <alternativeName>
        <fullName evidence="4">Cell shape protein MreC</fullName>
    </alternativeName>
</protein>
<keyword evidence="3" id="KW-0133">Cell shape</keyword>
<sequence>MQRLFLFLYQYRAFLTFLFLEIICSWFIIQNNNYQGAKFFNSSNRLAAGLLQSSGNISDYFGLARVNADLAQENAGLKERLEQLNQRLVEIQISHVKDSSLAKTDSVTIPETDSTVVKKYEYFSAKVINNSTRRFNNYITINKGAVDGVEPGFGVIGNDGVVGKVKIVSKHFAVITSILHGDVLISAKIKRTGDLATVKWAGVDPYAAQLMYVPRHVKPLVNDTIVTSGYNAIFPEGIPVGVVKDVEVREDALFYDITISLASDLNELSYVYLIKNSLKTEQDSLEINAEKF</sequence>
<dbReference type="InterPro" id="IPR042177">
    <property type="entry name" value="Cell/Rod_1"/>
</dbReference>
<dbReference type="InterPro" id="IPR042175">
    <property type="entry name" value="Cell/Rod_MreC_2"/>
</dbReference>
<keyword evidence="6" id="KW-0472">Membrane</keyword>
<dbReference type="NCBIfam" id="NF010532">
    <property type="entry name" value="PRK13922.9-3"/>
    <property type="match status" value="1"/>
</dbReference>
<feature type="domain" description="Rod shape-determining protein MreC beta-barrel core" evidence="7">
    <location>
        <begin position="127"/>
        <end position="275"/>
    </location>
</feature>
<evidence type="ECO:0000259" key="7">
    <source>
        <dbReference type="Pfam" id="PF04085"/>
    </source>
</evidence>
<accession>A0A937G122</accession>
<evidence type="ECO:0000256" key="2">
    <source>
        <dbReference type="ARBA" id="ARBA00013855"/>
    </source>
</evidence>
<dbReference type="AlphaFoldDB" id="A0A937G122"/>
<dbReference type="EMBL" id="JAEUGD010000031">
    <property type="protein sequence ID" value="MBL6446546.1"/>
    <property type="molecule type" value="Genomic_DNA"/>
</dbReference>
<dbReference type="GO" id="GO:0005886">
    <property type="term" value="C:plasma membrane"/>
    <property type="evidence" value="ECO:0007669"/>
    <property type="project" value="TreeGrafter"/>
</dbReference>
<dbReference type="InterPro" id="IPR007221">
    <property type="entry name" value="MreC"/>
</dbReference>
<keyword evidence="6" id="KW-0812">Transmembrane</keyword>
<keyword evidence="9" id="KW-1185">Reference proteome</keyword>
<evidence type="ECO:0000256" key="4">
    <source>
        <dbReference type="ARBA" id="ARBA00032089"/>
    </source>
</evidence>
<evidence type="ECO:0000256" key="5">
    <source>
        <dbReference type="SAM" id="Coils"/>
    </source>
</evidence>
<keyword evidence="6" id="KW-1133">Transmembrane helix</keyword>
<dbReference type="RefSeq" id="WP_202856079.1">
    <property type="nucleotide sequence ID" value="NZ_JAEUGD010000031.1"/>
</dbReference>
<organism evidence="8 9">
    <name type="scientific">Fulvivirga marina</name>
    <dbReference type="NCBI Taxonomy" id="2494733"/>
    <lineage>
        <taxon>Bacteria</taxon>
        <taxon>Pseudomonadati</taxon>
        <taxon>Bacteroidota</taxon>
        <taxon>Cytophagia</taxon>
        <taxon>Cytophagales</taxon>
        <taxon>Fulvivirgaceae</taxon>
        <taxon>Fulvivirga</taxon>
    </lineage>
</organism>
<dbReference type="PANTHER" id="PTHR34138">
    <property type="entry name" value="CELL SHAPE-DETERMINING PROTEIN MREC"/>
    <property type="match status" value="1"/>
</dbReference>
<evidence type="ECO:0000256" key="1">
    <source>
        <dbReference type="ARBA" id="ARBA00009369"/>
    </source>
</evidence>
<dbReference type="Gene3D" id="2.40.10.340">
    <property type="entry name" value="Rod shape-determining protein MreC, domain 1"/>
    <property type="match status" value="1"/>
</dbReference>
<evidence type="ECO:0000256" key="3">
    <source>
        <dbReference type="ARBA" id="ARBA00022960"/>
    </source>
</evidence>
<evidence type="ECO:0000256" key="6">
    <source>
        <dbReference type="SAM" id="Phobius"/>
    </source>
</evidence>
<dbReference type="Gene3D" id="2.40.10.350">
    <property type="entry name" value="Rod shape-determining protein MreC, domain 2"/>
    <property type="match status" value="1"/>
</dbReference>
<name>A0A937G122_9BACT</name>
<dbReference type="GO" id="GO:0008360">
    <property type="term" value="P:regulation of cell shape"/>
    <property type="evidence" value="ECO:0007669"/>
    <property type="project" value="UniProtKB-KW"/>
</dbReference>
<gene>
    <name evidence="8" type="primary">mreC</name>
    <name evidence="8" type="ORF">JMN32_09510</name>
</gene>
<comment type="similarity">
    <text evidence="1">Belongs to the MreC family.</text>
</comment>
<dbReference type="InterPro" id="IPR055342">
    <property type="entry name" value="MreC_beta-barrel_core"/>
</dbReference>